<dbReference type="EMBL" id="CAJPWZ010003017">
    <property type="protein sequence ID" value="CAG2249904.1"/>
    <property type="molecule type" value="Genomic_DNA"/>
</dbReference>
<evidence type="ECO:0000313" key="2">
    <source>
        <dbReference type="Proteomes" id="UP000683360"/>
    </source>
</evidence>
<protein>
    <submittedName>
        <fullName evidence="1">Uncharacterized protein</fullName>
    </submittedName>
</protein>
<evidence type="ECO:0000313" key="1">
    <source>
        <dbReference type="EMBL" id="CAG2249904.1"/>
    </source>
</evidence>
<dbReference type="Proteomes" id="UP000683360">
    <property type="component" value="Unassembled WGS sequence"/>
</dbReference>
<organism evidence="1 2">
    <name type="scientific">Mytilus edulis</name>
    <name type="common">Blue mussel</name>
    <dbReference type="NCBI Taxonomy" id="6550"/>
    <lineage>
        <taxon>Eukaryota</taxon>
        <taxon>Metazoa</taxon>
        <taxon>Spiralia</taxon>
        <taxon>Lophotrochozoa</taxon>
        <taxon>Mollusca</taxon>
        <taxon>Bivalvia</taxon>
        <taxon>Autobranchia</taxon>
        <taxon>Pteriomorphia</taxon>
        <taxon>Mytilida</taxon>
        <taxon>Mytiloidea</taxon>
        <taxon>Mytilidae</taxon>
        <taxon>Mytilinae</taxon>
        <taxon>Mytilus</taxon>
    </lineage>
</organism>
<sequence length="169" mass="19511">MDAGYFKSTAVIFNLLVGEGKHVSHEFADTFIENKHRNSRIIDLLRNHGHLCATDLSNCQLTTQTIKTLRSKNLIMESKYISETFLVELMIRILYNSSRNKWLMDISKDSFSKPETSYVRHRLSSTFFPVTTEKLNGTSVSTRSYKVITASFELFCRCNSMNRQPLKMP</sequence>
<name>A0A8S3UWF8_MYTED</name>
<proteinExistence type="predicted"/>
<keyword evidence="2" id="KW-1185">Reference proteome</keyword>
<comment type="caution">
    <text evidence="1">The sequence shown here is derived from an EMBL/GenBank/DDBJ whole genome shotgun (WGS) entry which is preliminary data.</text>
</comment>
<dbReference type="OrthoDB" id="10508769at2759"/>
<reference evidence="1" key="1">
    <citation type="submission" date="2021-03" db="EMBL/GenBank/DDBJ databases">
        <authorList>
            <person name="Bekaert M."/>
        </authorList>
    </citation>
    <scope>NUCLEOTIDE SEQUENCE</scope>
</reference>
<gene>
    <name evidence="1" type="ORF">MEDL_61638</name>
</gene>
<accession>A0A8S3UWF8</accession>
<dbReference type="AlphaFoldDB" id="A0A8S3UWF8"/>